<dbReference type="InterPro" id="IPR029466">
    <property type="entry name" value="NAM-associated_C"/>
</dbReference>
<gene>
    <name evidence="4" type="ORF">R3W88_002657</name>
</gene>
<dbReference type="PANTHER" id="PTHR45125:SF3">
    <property type="entry name" value="NO-APICAL-MERISTEM-ASSOCIATED CARBOXY-TERMINAL DOMAIN PROTEIN"/>
    <property type="match status" value="1"/>
</dbReference>
<dbReference type="PANTHER" id="PTHR45125">
    <property type="entry name" value="F21J9.4-RELATED"/>
    <property type="match status" value="1"/>
</dbReference>
<dbReference type="Proteomes" id="UP001311915">
    <property type="component" value="Unassembled WGS sequence"/>
</dbReference>
<feature type="coiled-coil region" evidence="1">
    <location>
        <begin position="203"/>
        <end position="243"/>
    </location>
</feature>
<dbReference type="Pfam" id="PF14303">
    <property type="entry name" value="NAM-associated"/>
    <property type="match status" value="1"/>
</dbReference>
<reference evidence="4 5" key="1">
    <citation type="submission" date="2023-10" db="EMBL/GenBank/DDBJ databases">
        <title>Genome-Wide Identification Analysis in wild type Solanum Pinnatisectum Reveals Some Genes Defensing Phytophthora Infestans.</title>
        <authorList>
            <person name="Sun C."/>
        </authorList>
    </citation>
    <scope>NUCLEOTIDE SEQUENCE [LARGE SCALE GENOMIC DNA]</scope>
    <source>
        <strain evidence="4">LQN</strain>
        <tissue evidence="4">Leaf</tissue>
    </source>
</reference>
<evidence type="ECO:0000259" key="3">
    <source>
        <dbReference type="Pfam" id="PF14303"/>
    </source>
</evidence>
<accession>A0AAV9MPI0</accession>
<dbReference type="EMBL" id="JAWPEI010000001">
    <property type="protein sequence ID" value="KAK4738960.1"/>
    <property type="molecule type" value="Genomic_DNA"/>
</dbReference>
<sequence length="285" mass="32903">MTIRAAGYSIKEDIRLCQIYVEISEDPITGVQQTGDHFWGRVEESYNNAKEELWGYRNKRSLHSRIQVIERAVRKLNGCIRQLENLHPKKDIIMQAKCLLMQDPNYKKGFKFDHLWEMMKDFAKFKDIDVGKKKVRNEGSFCISSESEAPSPDSPIISSPNLSIFSLNLNADITGNSTSSQRPSGVKKAKMKRKVYEGFSSALKSVELQNDRLAEMLANSNSEKKLDRELKDRALKLNEFKEENKIILMNADGIVDPNVREFVRQEQSRIMEKRSQQYQQPQPQP</sequence>
<dbReference type="AlphaFoldDB" id="A0AAV9MPI0"/>
<organism evidence="4 5">
    <name type="scientific">Solanum pinnatisectum</name>
    <name type="common">tansyleaf nightshade</name>
    <dbReference type="NCBI Taxonomy" id="50273"/>
    <lineage>
        <taxon>Eukaryota</taxon>
        <taxon>Viridiplantae</taxon>
        <taxon>Streptophyta</taxon>
        <taxon>Embryophyta</taxon>
        <taxon>Tracheophyta</taxon>
        <taxon>Spermatophyta</taxon>
        <taxon>Magnoliopsida</taxon>
        <taxon>eudicotyledons</taxon>
        <taxon>Gunneridae</taxon>
        <taxon>Pentapetalae</taxon>
        <taxon>asterids</taxon>
        <taxon>lamiids</taxon>
        <taxon>Solanales</taxon>
        <taxon>Solanaceae</taxon>
        <taxon>Solanoideae</taxon>
        <taxon>Solaneae</taxon>
        <taxon>Solanum</taxon>
    </lineage>
</organism>
<feature type="compositionally biased region" description="Basic and acidic residues" evidence="2">
    <location>
        <begin position="266"/>
        <end position="275"/>
    </location>
</feature>
<feature type="region of interest" description="Disordered" evidence="2">
    <location>
        <begin position="266"/>
        <end position="285"/>
    </location>
</feature>
<keyword evidence="1" id="KW-0175">Coiled coil</keyword>
<feature type="compositionally biased region" description="Low complexity" evidence="2">
    <location>
        <begin position="276"/>
        <end position="285"/>
    </location>
</feature>
<evidence type="ECO:0000313" key="5">
    <source>
        <dbReference type="Proteomes" id="UP001311915"/>
    </source>
</evidence>
<feature type="domain" description="No apical meristem-associated C-terminal" evidence="3">
    <location>
        <begin position="108"/>
        <end position="270"/>
    </location>
</feature>
<evidence type="ECO:0000256" key="1">
    <source>
        <dbReference type="SAM" id="Coils"/>
    </source>
</evidence>
<name>A0AAV9MPI0_9SOLN</name>
<comment type="caution">
    <text evidence="4">The sequence shown here is derived from an EMBL/GenBank/DDBJ whole genome shotgun (WGS) entry which is preliminary data.</text>
</comment>
<protein>
    <recommendedName>
        <fullName evidence="3">No apical meristem-associated C-terminal domain-containing protein</fullName>
    </recommendedName>
</protein>
<proteinExistence type="predicted"/>
<evidence type="ECO:0000256" key="2">
    <source>
        <dbReference type="SAM" id="MobiDB-lite"/>
    </source>
</evidence>
<evidence type="ECO:0000313" key="4">
    <source>
        <dbReference type="EMBL" id="KAK4738960.1"/>
    </source>
</evidence>
<keyword evidence="5" id="KW-1185">Reference proteome</keyword>